<dbReference type="Pfam" id="PF13400">
    <property type="entry name" value="Tad"/>
    <property type="match status" value="1"/>
</dbReference>
<keyword evidence="3" id="KW-1185">Reference proteome</keyword>
<dbReference type="SUPFAM" id="SSF53300">
    <property type="entry name" value="vWA-like"/>
    <property type="match status" value="1"/>
</dbReference>
<dbReference type="EMBL" id="QGTR01000002">
    <property type="protein sequence ID" value="PWW02173.1"/>
    <property type="molecule type" value="Genomic_DNA"/>
</dbReference>
<evidence type="ECO:0000259" key="1">
    <source>
        <dbReference type="PROSITE" id="PS50234"/>
    </source>
</evidence>
<dbReference type="SMART" id="SM00327">
    <property type="entry name" value="VWA"/>
    <property type="match status" value="1"/>
</dbReference>
<gene>
    <name evidence="2" type="ORF">DFR52_102841</name>
</gene>
<dbReference type="PROSITE" id="PS50234">
    <property type="entry name" value="VWFA"/>
    <property type="match status" value="1"/>
</dbReference>
<dbReference type="InterPro" id="IPR036465">
    <property type="entry name" value="vWFA_dom_sf"/>
</dbReference>
<comment type="caution">
    <text evidence="2">The sequence shown here is derived from an EMBL/GenBank/DDBJ whole genome shotgun (WGS) entry which is preliminary data.</text>
</comment>
<dbReference type="Proteomes" id="UP000246352">
    <property type="component" value="Unassembled WGS sequence"/>
</dbReference>
<sequence>MQIFSTGPVHHLTRSLKAGMARLRAWKSRRGGNFAVFSAISIPLFMMAASLAIDTANVTSLKVRLQNAADSAALATSTRLAMSEILEADAAAFATQFFQGQIFADYQAFSNMSAVPEISIGHTDDDGRVLWRVAVDVTGSQSLSPMSNFVGSGMMNIRVHGASVSAASSKSALSMVLVLDKSGSMKSDVDGRRKIDLLKASVGDLMAQLDEADPESKFVRTGADSYDSALSATQPLDWGTTGARAFVEGLQPEGRTDSTDAFKWALAAVLDDSETEAHKIRNELIPDRMLVFMTDGENTYSSADSSTRRLCEAAKVAKVEIYTVAFDAPSRGRDLLSYCATSTQHYFDARNSADLARAFRNIGLRASKMIALLVE</sequence>
<dbReference type="InterPro" id="IPR028087">
    <property type="entry name" value="Tad_N"/>
</dbReference>
<accession>A0A317PNM8</accession>
<dbReference type="OrthoDB" id="7522752at2"/>
<feature type="domain" description="VWFA" evidence="1">
    <location>
        <begin position="174"/>
        <end position="362"/>
    </location>
</feature>
<dbReference type="InterPro" id="IPR002035">
    <property type="entry name" value="VWF_A"/>
</dbReference>
<dbReference type="Gene3D" id="3.40.50.410">
    <property type="entry name" value="von Willebrand factor, type A domain"/>
    <property type="match status" value="1"/>
</dbReference>
<protein>
    <submittedName>
        <fullName evidence="2">Flp pilus assembly protein TadG</fullName>
    </submittedName>
</protein>
<name>A0A317PNM8_9HYPH</name>
<dbReference type="AlphaFoldDB" id="A0A317PNM8"/>
<dbReference type="CDD" id="cd00198">
    <property type="entry name" value="vWFA"/>
    <property type="match status" value="1"/>
</dbReference>
<dbReference type="RefSeq" id="WP_110031878.1">
    <property type="nucleotide sequence ID" value="NZ_QGTR01000002.1"/>
</dbReference>
<evidence type="ECO:0000313" key="2">
    <source>
        <dbReference type="EMBL" id="PWW02173.1"/>
    </source>
</evidence>
<evidence type="ECO:0000313" key="3">
    <source>
        <dbReference type="Proteomes" id="UP000246352"/>
    </source>
</evidence>
<organism evidence="2 3">
    <name type="scientific">Hoeflea marina</name>
    <dbReference type="NCBI Taxonomy" id="274592"/>
    <lineage>
        <taxon>Bacteria</taxon>
        <taxon>Pseudomonadati</taxon>
        <taxon>Pseudomonadota</taxon>
        <taxon>Alphaproteobacteria</taxon>
        <taxon>Hyphomicrobiales</taxon>
        <taxon>Rhizobiaceae</taxon>
        <taxon>Hoeflea</taxon>
    </lineage>
</organism>
<dbReference type="Pfam" id="PF00092">
    <property type="entry name" value="VWA"/>
    <property type="match status" value="1"/>
</dbReference>
<proteinExistence type="predicted"/>
<reference evidence="2 3" key="1">
    <citation type="submission" date="2018-05" db="EMBL/GenBank/DDBJ databases">
        <title>Genomic Encyclopedia of Type Strains, Phase IV (KMG-IV): sequencing the most valuable type-strain genomes for metagenomic binning, comparative biology and taxonomic classification.</title>
        <authorList>
            <person name="Goeker M."/>
        </authorList>
    </citation>
    <scope>NUCLEOTIDE SEQUENCE [LARGE SCALE GENOMIC DNA]</scope>
    <source>
        <strain evidence="2 3">DSM 16791</strain>
    </source>
</reference>